<organism evidence="1 2">
    <name type="scientific">Pseudomonas phage phCDa</name>
    <dbReference type="NCBI Taxonomy" id="2268587"/>
    <lineage>
        <taxon>Viruses</taxon>
        <taxon>Duplodnaviria</taxon>
        <taxon>Heunggongvirae</taxon>
        <taxon>Uroviricota</taxon>
        <taxon>Caudoviricetes</taxon>
        <taxon>Schitoviridae</taxon>
        <taxon>Shizishanvirus</taxon>
        <taxon>Shizishanvirus phCDa</taxon>
    </lineage>
</organism>
<evidence type="ECO:0000313" key="2">
    <source>
        <dbReference type="Proteomes" id="UP000252224"/>
    </source>
</evidence>
<accession>A0A2Z5H8V5</accession>
<keyword evidence="2" id="KW-1185">Reference proteome</keyword>
<dbReference type="EMBL" id="MH382836">
    <property type="protein sequence ID" value="AXC36495.1"/>
    <property type="molecule type" value="Genomic_DNA"/>
</dbReference>
<dbReference type="Proteomes" id="UP000252224">
    <property type="component" value="Segment"/>
</dbReference>
<proteinExistence type="predicted"/>
<name>A0A2Z5H8V5_9CAUD</name>
<reference evidence="1 2" key="1">
    <citation type="submission" date="2018-05" db="EMBL/GenBank/DDBJ databases">
        <title>Genomic characterization of a novel Pseudomonas phage phCDa.</title>
        <authorList>
            <person name="Chen C."/>
            <person name="Lu D."/>
            <person name="Wang J."/>
            <person name="Fu R."/>
        </authorList>
    </citation>
    <scope>NUCLEOTIDE SEQUENCE [LARGE SCALE GENOMIC DNA]</scope>
</reference>
<gene>
    <name evidence="1" type="ORF">phCDa_51</name>
</gene>
<protein>
    <submittedName>
        <fullName evidence="1">Uncharacterized protein</fullName>
    </submittedName>
</protein>
<evidence type="ECO:0000313" key="1">
    <source>
        <dbReference type="EMBL" id="AXC36495.1"/>
    </source>
</evidence>
<sequence length="58" mass="6648">MIRNILTKTFTVLKILVCALVAGLRALPKACEDLRKAAENIETRSKLLHLKHKDDYRD</sequence>